<gene>
    <name evidence="3" type="ORF">GCM10022261_01720</name>
</gene>
<dbReference type="InterPro" id="IPR018389">
    <property type="entry name" value="DctP_fam"/>
</dbReference>
<evidence type="ECO:0000256" key="2">
    <source>
        <dbReference type="SAM" id="SignalP"/>
    </source>
</evidence>
<dbReference type="RefSeq" id="WP_236865689.1">
    <property type="nucleotide sequence ID" value="NZ_BAABAZ010000003.1"/>
</dbReference>
<evidence type="ECO:0000313" key="3">
    <source>
        <dbReference type="EMBL" id="GAA4282641.1"/>
    </source>
</evidence>
<comment type="caution">
    <text evidence="3">The sequence shown here is derived from an EMBL/GenBank/DDBJ whole genome shotgun (WGS) entry which is preliminary data.</text>
</comment>
<dbReference type="PANTHER" id="PTHR33376">
    <property type="match status" value="1"/>
</dbReference>
<accession>A0ABP8EFA4</accession>
<dbReference type="PROSITE" id="PS51257">
    <property type="entry name" value="PROKAR_LIPOPROTEIN"/>
    <property type="match status" value="1"/>
</dbReference>
<reference evidence="4" key="1">
    <citation type="journal article" date="2019" name="Int. J. Syst. Evol. Microbiol.">
        <title>The Global Catalogue of Microorganisms (GCM) 10K type strain sequencing project: providing services to taxonomists for standard genome sequencing and annotation.</title>
        <authorList>
            <consortium name="The Broad Institute Genomics Platform"/>
            <consortium name="The Broad Institute Genome Sequencing Center for Infectious Disease"/>
            <person name="Wu L."/>
            <person name="Ma J."/>
        </authorList>
    </citation>
    <scope>NUCLEOTIDE SEQUENCE [LARGE SCALE GENOMIC DNA]</scope>
    <source>
        <strain evidence="4">JCM 17458</strain>
    </source>
</reference>
<name>A0ABP8EFA4_9MICO</name>
<dbReference type="InterPro" id="IPR038404">
    <property type="entry name" value="TRAP_DctP_sf"/>
</dbReference>
<dbReference type="Gene3D" id="3.40.190.170">
    <property type="entry name" value="Bacterial extracellular solute-binding protein, family 7"/>
    <property type="match status" value="1"/>
</dbReference>
<feature type="signal peptide" evidence="2">
    <location>
        <begin position="1"/>
        <end position="26"/>
    </location>
</feature>
<sequence>MRQSRRTSAIRRSAGAAGFTALAVIAAGCAGSAGSAAPSGGGTDAGYEFGASDEEIKAAFADMEPVTLTFQPAAQSPNEASSQRETAFAETVEELSDGKITIDIVWGQAVAPFEELPDAMVDGRVDVANVPIVYYPNEFPKYNAMVTTTTQLEGTPLVGELAATAAMSELWWDSPEVLAELEENSLHPILPIEPTGQQAAVCKSELTEPSDWDGALVRGSSATHMAQIEGMGASPTTMTISEVFEALQRNTIECTLFPYLGISLTGIADAAPHINYPTEVSIARGPSTIAVGSVYDTLPLAAKQLLFDTAGQQFRDSRSADFQSLADSASQIRDAGGGFHEMSPELQADLGDASTKLIEEQMESGLVPEDAPGALSDAYDRWFAVAEELGYTDDGGMGDFDTWFDADSVDLDPFSEKVYEELFLPHRPTAG</sequence>
<dbReference type="Proteomes" id="UP001501586">
    <property type="component" value="Unassembled WGS sequence"/>
</dbReference>
<dbReference type="PANTHER" id="PTHR33376:SF15">
    <property type="entry name" value="BLL6794 PROTEIN"/>
    <property type="match status" value="1"/>
</dbReference>
<dbReference type="EMBL" id="BAABAZ010000003">
    <property type="protein sequence ID" value="GAA4282641.1"/>
    <property type="molecule type" value="Genomic_DNA"/>
</dbReference>
<keyword evidence="4" id="KW-1185">Reference proteome</keyword>
<proteinExistence type="predicted"/>
<evidence type="ECO:0008006" key="5">
    <source>
        <dbReference type="Google" id="ProtNLM"/>
    </source>
</evidence>
<evidence type="ECO:0000256" key="1">
    <source>
        <dbReference type="ARBA" id="ARBA00022729"/>
    </source>
</evidence>
<dbReference type="Pfam" id="PF03480">
    <property type="entry name" value="DctP"/>
    <property type="match status" value="1"/>
</dbReference>
<feature type="chain" id="PRO_5047005341" description="TRAP-type C4-dicarboxylate transport system substrate-binding protein" evidence="2">
    <location>
        <begin position="27"/>
        <end position="431"/>
    </location>
</feature>
<organism evidence="3 4">
    <name type="scientific">Brevibacterium daeguense</name>
    <dbReference type="NCBI Taxonomy" id="909936"/>
    <lineage>
        <taxon>Bacteria</taxon>
        <taxon>Bacillati</taxon>
        <taxon>Actinomycetota</taxon>
        <taxon>Actinomycetes</taxon>
        <taxon>Micrococcales</taxon>
        <taxon>Brevibacteriaceae</taxon>
        <taxon>Brevibacterium</taxon>
    </lineage>
</organism>
<evidence type="ECO:0000313" key="4">
    <source>
        <dbReference type="Proteomes" id="UP001501586"/>
    </source>
</evidence>
<keyword evidence="1 2" id="KW-0732">Signal</keyword>
<protein>
    <recommendedName>
        <fullName evidence="5">TRAP-type C4-dicarboxylate transport system substrate-binding protein</fullName>
    </recommendedName>
</protein>